<dbReference type="Pfam" id="PF00440">
    <property type="entry name" value="TetR_N"/>
    <property type="match status" value="1"/>
</dbReference>
<dbReference type="InterPro" id="IPR001647">
    <property type="entry name" value="HTH_TetR"/>
</dbReference>
<dbReference type="PANTHER" id="PTHR30055:SF234">
    <property type="entry name" value="HTH-TYPE TRANSCRIPTIONAL REGULATOR BETI"/>
    <property type="match status" value="1"/>
</dbReference>
<dbReference type="PRINTS" id="PR00455">
    <property type="entry name" value="HTHTETR"/>
</dbReference>
<dbReference type="AlphaFoldDB" id="A0A916ZDU1"/>
<reference evidence="6" key="2">
    <citation type="submission" date="2020-09" db="EMBL/GenBank/DDBJ databases">
        <authorList>
            <person name="Sun Q."/>
            <person name="Zhou Y."/>
        </authorList>
    </citation>
    <scope>NUCLEOTIDE SEQUENCE</scope>
    <source>
        <strain evidence="6">CGMCC 1.15178</strain>
    </source>
</reference>
<organism evidence="6 7">
    <name type="scientific">Paenibacillus nasutitermitis</name>
    <dbReference type="NCBI Taxonomy" id="1652958"/>
    <lineage>
        <taxon>Bacteria</taxon>
        <taxon>Bacillati</taxon>
        <taxon>Bacillota</taxon>
        <taxon>Bacilli</taxon>
        <taxon>Bacillales</taxon>
        <taxon>Paenibacillaceae</taxon>
        <taxon>Paenibacillus</taxon>
    </lineage>
</organism>
<dbReference type="PANTHER" id="PTHR30055">
    <property type="entry name" value="HTH-TYPE TRANSCRIPTIONAL REGULATOR RUTR"/>
    <property type="match status" value="1"/>
</dbReference>
<keyword evidence="1" id="KW-0805">Transcription regulation</keyword>
<dbReference type="SUPFAM" id="SSF48498">
    <property type="entry name" value="Tetracyclin repressor-like, C-terminal domain"/>
    <property type="match status" value="1"/>
</dbReference>
<accession>A0A916ZDU1</accession>
<dbReference type="RefSeq" id="WP_188996860.1">
    <property type="nucleotide sequence ID" value="NZ_BMHP01000004.1"/>
</dbReference>
<evidence type="ECO:0000256" key="4">
    <source>
        <dbReference type="PROSITE-ProRule" id="PRU00335"/>
    </source>
</evidence>
<dbReference type="InterPro" id="IPR009057">
    <property type="entry name" value="Homeodomain-like_sf"/>
</dbReference>
<gene>
    <name evidence="6" type="ORF">GCM10010911_53770</name>
</gene>
<dbReference type="EMBL" id="BMHP01000004">
    <property type="protein sequence ID" value="GGD88486.1"/>
    <property type="molecule type" value="Genomic_DNA"/>
</dbReference>
<reference evidence="6" key="1">
    <citation type="journal article" date="2014" name="Int. J. Syst. Evol. Microbiol.">
        <title>Complete genome sequence of Corynebacterium casei LMG S-19264T (=DSM 44701T), isolated from a smear-ripened cheese.</title>
        <authorList>
            <consortium name="US DOE Joint Genome Institute (JGI-PGF)"/>
            <person name="Walter F."/>
            <person name="Albersmeier A."/>
            <person name="Kalinowski J."/>
            <person name="Ruckert C."/>
        </authorList>
    </citation>
    <scope>NUCLEOTIDE SEQUENCE</scope>
    <source>
        <strain evidence="6">CGMCC 1.15178</strain>
    </source>
</reference>
<sequence>MKREKGRQIEHVHDERREQIKRAALTVFARQGIDGTKMSMIAEEAGISQGLSYRYFSSKEEIFTELVREAMEESQKAIEEVQNLPGTPAELMRTFTKKMLDASHKPYFLLLQHAQKSEGVPESAKRIMEQYNPKDTIDRLIPIFIKGQQIGEFSEGDPYRLLFLYFTVIIGLMLQDVPMDEGYWLQEVDQLMKIITV</sequence>
<proteinExistence type="predicted"/>
<dbReference type="SUPFAM" id="SSF46689">
    <property type="entry name" value="Homeodomain-like"/>
    <property type="match status" value="1"/>
</dbReference>
<evidence type="ECO:0000313" key="7">
    <source>
        <dbReference type="Proteomes" id="UP000612456"/>
    </source>
</evidence>
<protein>
    <recommendedName>
        <fullName evidence="5">HTH tetR-type domain-containing protein</fullName>
    </recommendedName>
</protein>
<keyword evidence="3" id="KW-0804">Transcription</keyword>
<dbReference type="PROSITE" id="PS50977">
    <property type="entry name" value="HTH_TETR_2"/>
    <property type="match status" value="1"/>
</dbReference>
<dbReference type="Gene3D" id="1.10.357.10">
    <property type="entry name" value="Tetracycline Repressor, domain 2"/>
    <property type="match status" value="1"/>
</dbReference>
<evidence type="ECO:0000256" key="3">
    <source>
        <dbReference type="ARBA" id="ARBA00023163"/>
    </source>
</evidence>
<dbReference type="GO" id="GO:0003700">
    <property type="term" value="F:DNA-binding transcription factor activity"/>
    <property type="evidence" value="ECO:0007669"/>
    <property type="project" value="TreeGrafter"/>
</dbReference>
<evidence type="ECO:0000256" key="2">
    <source>
        <dbReference type="ARBA" id="ARBA00023125"/>
    </source>
</evidence>
<comment type="caution">
    <text evidence="6">The sequence shown here is derived from an EMBL/GenBank/DDBJ whole genome shotgun (WGS) entry which is preliminary data.</text>
</comment>
<keyword evidence="7" id="KW-1185">Reference proteome</keyword>
<evidence type="ECO:0000313" key="6">
    <source>
        <dbReference type="EMBL" id="GGD88486.1"/>
    </source>
</evidence>
<name>A0A916ZDU1_9BACL</name>
<dbReference type="Proteomes" id="UP000612456">
    <property type="component" value="Unassembled WGS sequence"/>
</dbReference>
<feature type="domain" description="HTH tetR-type" evidence="5">
    <location>
        <begin position="14"/>
        <end position="74"/>
    </location>
</feature>
<dbReference type="InterPro" id="IPR050109">
    <property type="entry name" value="HTH-type_TetR-like_transc_reg"/>
</dbReference>
<evidence type="ECO:0000256" key="1">
    <source>
        <dbReference type="ARBA" id="ARBA00023015"/>
    </source>
</evidence>
<feature type="DNA-binding region" description="H-T-H motif" evidence="4">
    <location>
        <begin position="37"/>
        <end position="56"/>
    </location>
</feature>
<dbReference type="GO" id="GO:0000976">
    <property type="term" value="F:transcription cis-regulatory region binding"/>
    <property type="evidence" value="ECO:0007669"/>
    <property type="project" value="TreeGrafter"/>
</dbReference>
<evidence type="ECO:0000259" key="5">
    <source>
        <dbReference type="PROSITE" id="PS50977"/>
    </source>
</evidence>
<dbReference type="InterPro" id="IPR036271">
    <property type="entry name" value="Tet_transcr_reg_TetR-rel_C_sf"/>
</dbReference>
<keyword evidence="2 4" id="KW-0238">DNA-binding</keyword>